<sequence length="85" mass="9780">MNLTWIKSIEVIEIHLKNDGSNENFFKNRRAESAMNLTWIKSIEVIEIHLKNDGSNEHLPNTQDQATPFTDATQLCLISIFQVSH</sequence>
<reference evidence="1" key="2">
    <citation type="submission" date="2020-06" db="EMBL/GenBank/DDBJ databases">
        <authorList>
            <person name="Sheffer M."/>
        </authorList>
    </citation>
    <scope>NUCLEOTIDE SEQUENCE</scope>
</reference>
<organism evidence="1 2">
    <name type="scientific">Argiope bruennichi</name>
    <name type="common">Wasp spider</name>
    <name type="synonym">Aranea bruennichi</name>
    <dbReference type="NCBI Taxonomy" id="94029"/>
    <lineage>
        <taxon>Eukaryota</taxon>
        <taxon>Metazoa</taxon>
        <taxon>Ecdysozoa</taxon>
        <taxon>Arthropoda</taxon>
        <taxon>Chelicerata</taxon>
        <taxon>Arachnida</taxon>
        <taxon>Araneae</taxon>
        <taxon>Araneomorphae</taxon>
        <taxon>Entelegynae</taxon>
        <taxon>Araneoidea</taxon>
        <taxon>Araneidae</taxon>
        <taxon>Argiope</taxon>
    </lineage>
</organism>
<name>A0A8T0EZP0_ARGBR</name>
<protein>
    <submittedName>
        <fullName evidence="1">Uncharacterized protein</fullName>
    </submittedName>
</protein>
<evidence type="ECO:0000313" key="2">
    <source>
        <dbReference type="Proteomes" id="UP000807504"/>
    </source>
</evidence>
<comment type="caution">
    <text evidence="1">The sequence shown here is derived from an EMBL/GenBank/DDBJ whole genome shotgun (WGS) entry which is preliminary data.</text>
</comment>
<dbReference type="AlphaFoldDB" id="A0A8T0EZP0"/>
<gene>
    <name evidence="1" type="ORF">HNY73_012529</name>
</gene>
<dbReference type="EMBL" id="JABXBU010001863">
    <property type="protein sequence ID" value="KAF8782209.1"/>
    <property type="molecule type" value="Genomic_DNA"/>
</dbReference>
<evidence type="ECO:0000313" key="1">
    <source>
        <dbReference type="EMBL" id="KAF8782209.1"/>
    </source>
</evidence>
<accession>A0A8T0EZP0</accession>
<dbReference type="Proteomes" id="UP000807504">
    <property type="component" value="Unassembled WGS sequence"/>
</dbReference>
<keyword evidence="2" id="KW-1185">Reference proteome</keyword>
<reference evidence="1" key="1">
    <citation type="journal article" date="2020" name="bioRxiv">
        <title>Chromosome-level reference genome of the European wasp spider Argiope bruennichi: a resource for studies on range expansion and evolutionary adaptation.</title>
        <authorList>
            <person name="Sheffer M.M."/>
            <person name="Hoppe A."/>
            <person name="Krehenwinkel H."/>
            <person name="Uhl G."/>
            <person name="Kuss A.W."/>
            <person name="Jensen L."/>
            <person name="Jensen C."/>
            <person name="Gillespie R.G."/>
            <person name="Hoff K.J."/>
            <person name="Prost S."/>
        </authorList>
    </citation>
    <scope>NUCLEOTIDE SEQUENCE</scope>
</reference>
<proteinExistence type="predicted"/>